<accession>B3NYZ2</accession>
<dbReference type="Proteomes" id="UP000008711">
    <property type="component" value="Unassembled WGS sequence"/>
</dbReference>
<organism evidence="2 3">
    <name type="scientific">Drosophila erecta</name>
    <name type="common">Fruit fly</name>
    <dbReference type="NCBI Taxonomy" id="7220"/>
    <lineage>
        <taxon>Eukaryota</taxon>
        <taxon>Metazoa</taxon>
        <taxon>Ecdysozoa</taxon>
        <taxon>Arthropoda</taxon>
        <taxon>Hexapoda</taxon>
        <taxon>Insecta</taxon>
        <taxon>Pterygota</taxon>
        <taxon>Neoptera</taxon>
        <taxon>Endopterygota</taxon>
        <taxon>Diptera</taxon>
        <taxon>Brachycera</taxon>
        <taxon>Muscomorpha</taxon>
        <taxon>Ephydroidea</taxon>
        <taxon>Drosophilidae</taxon>
        <taxon>Drosophila</taxon>
        <taxon>Sophophora</taxon>
    </lineage>
</organism>
<keyword evidence="3" id="KW-1185">Reference proteome</keyword>
<feature type="region of interest" description="Disordered" evidence="1">
    <location>
        <begin position="52"/>
        <end position="83"/>
    </location>
</feature>
<reference evidence="2 3" key="2">
    <citation type="journal article" date="2008" name="Bioinformatics">
        <title>Assembly reconciliation.</title>
        <authorList>
            <person name="Zimin A.V."/>
            <person name="Smith D.R."/>
            <person name="Sutton G."/>
            <person name="Yorke J.A."/>
        </authorList>
    </citation>
    <scope>NUCLEOTIDE SEQUENCE [LARGE SCALE GENOMIC DNA]</scope>
    <source>
        <strain evidence="2 3">TSC#14021-0224.01</strain>
    </source>
</reference>
<gene>
    <name evidence="2" type="primary">Dere\GG15523</name>
    <name evidence="2" type="ORF">Dere_GG15523</name>
</gene>
<protein>
    <submittedName>
        <fullName evidence="2">GG15523</fullName>
    </submittedName>
</protein>
<evidence type="ECO:0000313" key="2">
    <source>
        <dbReference type="EMBL" id="EDV48395.1"/>
    </source>
</evidence>
<reference evidence="2 3" key="1">
    <citation type="journal article" date="2007" name="Nature">
        <title>Evolution of genes and genomes on the Drosophila phylogeny.</title>
        <authorList>
            <consortium name="Drosophila 12 Genomes Consortium"/>
            <person name="Clark A.G."/>
            <person name="Eisen M.B."/>
            <person name="Smith D.R."/>
            <person name="Bergman C.M."/>
            <person name="Oliver B."/>
            <person name="Markow T.A."/>
            <person name="Kaufman T.C."/>
            <person name="Kellis M."/>
            <person name="Gelbart W."/>
            <person name="Iyer V.N."/>
            <person name="Pollard D.A."/>
            <person name="Sackton T.B."/>
            <person name="Larracuente A.M."/>
            <person name="Singh N.D."/>
            <person name="Abad J.P."/>
            <person name="Abt D.N."/>
            <person name="Adryan B."/>
            <person name="Aguade M."/>
            <person name="Akashi H."/>
            <person name="Anderson W.W."/>
            <person name="Aquadro C.F."/>
            <person name="Ardell D.H."/>
            <person name="Arguello R."/>
            <person name="Artieri C.G."/>
            <person name="Barbash D.A."/>
            <person name="Barker D."/>
            <person name="Barsanti P."/>
            <person name="Batterham P."/>
            <person name="Batzoglou S."/>
            <person name="Begun D."/>
            <person name="Bhutkar A."/>
            <person name="Blanco E."/>
            <person name="Bosak S.A."/>
            <person name="Bradley R.K."/>
            <person name="Brand A.D."/>
            <person name="Brent M.R."/>
            <person name="Brooks A.N."/>
            <person name="Brown R.H."/>
            <person name="Butlin R.K."/>
            <person name="Caggese C."/>
            <person name="Calvi B.R."/>
            <person name="Bernardo de Carvalho A."/>
            <person name="Caspi A."/>
            <person name="Castrezana S."/>
            <person name="Celniker S.E."/>
            <person name="Chang J.L."/>
            <person name="Chapple C."/>
            <person name="Chatterji S."/>
            <person name="Chinwalla A."/>
            <person name="Civetta A."/>
            <person name="Clifton S.W."/>
            <person name="Comeron J.M."/>
            <person name="Costello J.C."/>
            <person name="Coyne J.A."/>
            <person name="Daub J."/>
            <person name="David R.G."/>
            <person name="Delcher A.L."/>
            <person name="Delehaunty K."/>
            <person name="Do C.B."/>
            <person name="Ebling H."/>
            <person name="Edwards K."/>
            <person name="Eickbush T."/>
            <person name="Evans J.D."/>
            <person name="Filipski A."/>
            <person name="Findeiss S."/>
            <person name="Freyhult E."/>
            <person name="Fulton L."/>
            <person name="Fulton R."/>
            <person name="Garcia A.C."/>
            <person name="Gardiner A."/>
            <person name="Garfield D.A."/>
            <person name="Garvin B.E."/>
            <person name="Gibson G."/>
            <person name="Gilbert D."/>
            <person name="Gnerre S."/>
            <person name="Godfrey J."/>
            <person name="Good R."/>
            <person name="Gotea V."/>
            <person name="Gravely B."/>
            <person name="Greenberg A.J."/>
            <person name="Griffiths-Jones S."/>
            <person name="Gross S."/>
            <person name="Guigo R."/>
            <person name="Gustafson E.A."/>
            <person name="Haerty W."/>
            <person name="Hahn M.W."/>
            <person name="Halligan D.L."/>
            <person name="Halpern A.L."/>
            <person name="Halter G.M."/>
            <person name="Han M.V."/>
            <person name="Heger A."/>
            <person name="Hillier L."/>
            <person name="Hinrichs A.S."/>
            <person name="Holmes I."/>
            <person name="Hoskins R.A."/>
            <person name="Hubisz M.J."/>
            <person name="Hultmark D."/>
            <person name="Huntley M.A."/>
            <person name="Jaffe D.B."/>
            <person name="Jagadeeshan S."/>
            <person name="Jeck W.R."/>
            <person name="Johnson J."/>
            <person name="Jones C.D."/>
            <person name="Jordan W.C."/>
            <person name="Karpen G.H."/>
            <person name="Kataoka E."/>
            <person name="Keightley P.D."/>
            <person name="Kheradpour P."/>
            <person name="Kirkness E.F."/>
            <person name="Koerich L.B."/>
            <person name="Kristiansen K."/>
            <person name="Kudrna D."/>
            <person name="Kulathinal R.J."/>
            <person name="Kumar S."/>
            <person name="Kwok R."/>
            <person name="Lander E."/>
            <person name="Langley C.H."/>
            <person name="Lapoint R."/>
            <person name="Lazzaro B.P."/>
            <person name="Lee S.J."/>
            <person name="Levesque L."/>
            <person name="Li R."/>
            <person name="Lin C.F."/>
            <person name="Lin M.F."/>
            <person name="Lindblad-Toh K."/>
            <person name="Llopart A."/>
            <person name="Long M."/>
            <person name="Low L."/>
            <person name="Lozovsky E."/>
            <person name="Lu J."/>
            <person name="Luo M."/>
            <person name="Machado C.A."/>
            <person name="Makalowski W."/>
            <person name="Marzo M."/>
            <person name="Matsuda M."/>
            <person name="Matzkin L."/>
            <person name="McAllister B."/>
            <person name="McBride C.S."/>
            <person name="McKernan B."/>
            <person name="McKernan K."/>
            <person name="Mendez-Lago M."/>
            <person name="Minx P."/>
            <person name="Mollenhauer M.U."/>
            <person name="Montooth K."/>
            <person name="Mount S.M."/>
            <person name="Mu X."/>
            <person name="Myers E."/>
            <person name="Negre B."/>
            <person name="Newfeld S."/>
            <person name="Nielsen R."/>
            <person name="Noor M.A."/>
            <person name="O'Grady P."/>
            <person name="Pachter L."/>
            <person name="Papaceit M."/>
            <person name="Parisi M.J."/>
            <person name="Parisi M."/>
            <person name="Parts L."/>
            <person name="Pedersen J.S."/>
            <person name="Pesole G."/>
            <person name="Phillippy A.M."/>
            <person name="Ponting C.P."/>
            <person name="Pop M."/>
            <person name="Porcelli D."/>
            <person name="Powell J.R."/>
            <person name="Prohaska S."/>
            <person name="Pruitt K."/>
            <person name="Puig M."/>
            <person name="Quesneville H."/>
            <person name="Ram K.R."/>
            <person name="Rand D."/>
            <person name="Rasmussen M.D."/>
            <person name="Reed L.K."/>
            <person name="Reenan R."/>
            <person name="Reily A."/>
            <person name="Remington K.A."/>
            <person name="Rieger T.T."/>
            <person name="Ritchie M.G."/>
            <person name="Robin C."/>
            <person name="Rogers Y.H."/>
            <person name="Rohde C."/>
            <person name="Rozas J."/>
            <person name="Rubenfield M.J."/>
            <person name="Ruiz A."/>
            <person name="Russo S."/>
            <person name="Salzberg S.L."/>
            <person name="Sanchez-Gracia A."/>
            <person name="Saranga D.J."/>
            <person name="Sato H."/>
            <person name="Schaeffer S.W."/>
            <person name="Schatz M.C."/>
            <person name="Schlenke T."/>
            <person name="Schwartz R."/>
            <person name="Segarra C."/>
            <person name="Singh R.S."/>
            <person name="Sirot L."/>
            <person name="Sirota M."/>
            <person name="Sisneros N.B."/>
            <person name="Smith C.D."/>
            <person name="Smith T.F."/>
            <person name="Spieth J."/>
            <person name="Stage D.E."/>
            <person name="Stark A."/>
            <person name="Stephan W."/>
            <person name="Strausberg R.L."/>
            <person name="Strempel S."/>
            <person name="Sturgill D."/>
            <person name="Sutton G."/>
            <person name="Sutton G.G."/>
            <person name="Tao W."/>
            <person name="Teichmann S."/>
            <person name="Tobari Y.N."/>
            <person name="Tomimura Y."/>
            <person name="Tsolas J.M."/>
            <person name="Valente V.L."/>
            <person name="Venter E."/>
            <person name="Venter J.C."/>
            <person name="Vicario S."/>
            <person name="Vieira F.G."/>
            <person name="Vilella A.J."/>
            <person name="Villasante A."/>
            <person name="Walenz B."/>
            <person name="Wang J."/>
            <person name="Wasserman M."/>
            <person name="Watts T."/>
            <person name="Wilson D."/>
            <person name="Wilson R.K."/>
            <person name="Wing R.A."/>
            <person name="Wolfner M.F."/>
            <person name="Wong A."/>
            <person name="Wong G.K."/>
            <person name="Wu C.I."/>
            <person name="Wu G."/>
            <person name="Yamamoto D."/>
            <person name="Yang H.P."/>
            <person name="Yang S.P."/>
            <person name="Yorke J.A."/>
            <person name="Yoshida K."/>
            <person name="Zdobnov E."/>
            <person name="Zhang P."/>
            <person name="Zhang Y."/>
            <person name="Zimin A.V."/>
            <person name="Baldwin J."/>
            <person name="Abdouelleil A."/>
            <person name="Abdulkadir J."/>
            <person name="Abebe A."/>
            <person name="Abera B."/>
            <person name="Abreu J."/>
            <person name="Acer S.C."/>
            <person name="Aftuck L."/>
            <person name="Alexander A."/>
            <person name="An P."/>
            <person name="Anderson E."/>
            <person name="Anderson S."/>
            <person name="Arachi H."/>
            <person name="Azer M."/>
            <person name="Bachantsang P."/>
            <person name="Barry A."/>
            <person name="Bayul T."/>
            <person name="Berlin A."/>
            <person name="Bessette D."/>
            <person name="Bloom T."/>
            <person name="Blye J."/>
            <person name="Boguslavskiy L."/>
            <person name="Bonnet C."/>
            <person name="Boukhgalter B."/>
            <person name="Bourzgui I."/>
            <person name="Brown A."/>
            <person name="Cahill P."/>
            <person name="Channer S."/>
            <person name="Cheshatsang Y."/>
            <person name="Chuda L."/>
            <person name="Citroen M."/>
            <person name="Collymore A."/>
            <person name="Cooke P."/>
            <person name="Costello M."/>
            <person name="D'Aco K."/>
            <person name="Daza R."/>
            <person name="De Haan G."/>
            <person name="DeGray S."/>
            <person name="DeMaso C."/>
            <person name="Dhargay N."/>
            <person name="Dooley K."/>
            <person name="Dooley E."/>
            <person name="Doricent M."/>
            <person name="Dorje P."/>
            <person name="Dorjee K."/>
            <person name="Dupes A."/>
            <person name="Elong R."/>
            <person name="Falk J."/>
            <person name="Farina A."/>
            <person name="Faro S."/>
            <person name="Ferguson D."/>
            <person name="Fisher S."/>
            <person name="Foley C.D."/>
            <person name="Franke A."/>
            <person name="Friedrich D."/>
            <person name="Gadbois L."/>
            <person name="Gearin G."/>
            <person name="Gearin C.R."/>
            <person name="Giannoukos G."/>
            <person name="Goode T."/>
            <person name="Graham J."/>
            <person name="Grandbois E."/>
            <person name="Grewal S."/>
            <person name="Gyaltsen K."/>
            <person name="Hafez N."/>
            <person name="Hagos B."/>
            <person name="Hall J."/>
            <person name="Henson C."/>
            <person name="Hollinger A."/>
            <person name="Honan T."/>
            <person name="Huard M.D."/>
            <person name="Hughes L."/>
            <person name="Hurhula B."/>
            <person name="Husby M.E."/>
            <person name="Kamat A."/>
            <person name="Kanga B."/>
            <person name="Kashin S."/>
            <person name="Khazanovich D."/>
            <person name="Kisner P."/>
            <person name="Lance K."/>
            <person name="Lara M."/>
            <person name="Lee W."/>
            <person name="Lennon N."/>
            <person name="Letendre F."/>
            <person name="LeVine R."/>
            <person name="Lipovsky A."/>
            <person name="Liu X."/>
            <person name="Liu J."/>
            <person name="Liu S."/>
            <person name="Lokyitsang T."/>
            <person name="Lokyitsang Y."/>
            <person name="Lubonja R."/>
            <person name="Lui A."/>
            <person name="MacDonald P."/>
            <person name="Magnisalis V."/>
            <person name="Maru K."/>
            <person name="Matthews C."/>
            <person name="McCusker W."/>
            <person name="McDonough S."/>
            <person name="Mehta T."/>
            <person name="Meldrim J."/>
            <person name="Meneus L."/>
            <person name="Mihai O."/>
            <person name="Mihalev A."/>
            <person name="Mihova T."/>
            <person name="Mittelman R."/>
            <person name="Mlenga V."/>
            <person name="Montmayeur A."/>
            <person name="Mulrain L."/>
            <person name="Navidi A."/>
            <person name="Naylor J."/>
            <person name="Negash T."/>
            <person name="Nguyen T."/>
            <person name="Nguyen N."/>
            <person name="Nicol R."/>
            <person name="Norbu C."/>
            <person name="Norbu N."/>
            <person name="Novod N."/>
            <person name="O'Neill B."/>
            <person name="Osman S."/>
            <person name="Markiewicz E."/>
            <person name="Oyono O.L."/>
            <person name="Patti C."/>
            <person name="Phunkhang P."/>
            <person name="Pierre F."/>
            <person name="Priest M."/>
            <person name="Raghuraman S."/>
            <person name="Rege F."/>
            <person name="Reyes R."/>
            <person name="Rise C."/>
            <person name="Rogov P."/>
            <person name="Ross K."/>
            <person name="Ryan E."/>
            <person name="Settipalli S."/>
            <person name="Shea T."/>
            <person name="Sherpa N."/>
            <person name="Shi L."/>
            <person name="Shih D."/>
            <person name="Sparrow T."/>
            <person name="Spaulding J."/>
            <person name="Stalker J."/>
            <person name="Stange-Thomann N."/>
            <person name="Stavropoulos S."/>
            <person name="Stone C."/>
            <person name="Strader C."/>
            <person name="Tesfaye S."/>
            <person name="Thomson T."/>
            <person name="Thoulutsang Y."/>
            <person name="Thoulutsang D."/>
            <person name="Topham K."/>
            <person name="Topping I."/>
            <person name="Tsamla T."/>
            <person name="Vassiliev H."/>
            <person name="Vo A."/>
            <person name="Wangchuk T."/>
            <person name="Wangdi T."/>
            <person name="Weiand M."/>
            <person name="Wilkinson J."/>
            <person name="Wilson A."/>
            <person name="Yadav S."/>
            <person name="Young G."/>
            <person name="Yu Q."/>
            <person name="Zembek L."/>
            <person name="Zhong D."/>
            <person name="Zimmer A."/>
            <person name="Zwirko Z."/>
            <person name="Jaffe D.B."/>
            <person name="Alvarez P."/>
            <person name="Brockman W."/>
            <person name="Butler J."/>
            <person name="Chin C."/>
            <person name="Gnerre S."/>
            <person name="Grabherr M."/>
            <person name="Kleber M."/>
            <person name="Mauceli E."/>
            <person name="MacCallum I."/>
        </authorList>
    </citation>
    <scope>NUCLEOTIDE SEQUENCE [LARGE SCALE GENOMIC DNA]</scope>
    <source>
        <strain evidence="2 3">TSC#14021-0224.01</strain>
    </source>
</reference>
<name>B3NYZ2_DROER</name>
<proteinExistence type="predicted"/>
<dbReference type="EMBL" id="CH954181">
    <property type="protein sequence ID" value="EDV48395.1"/>
    <property type="molecule type" value="Genomic_DNA"/>
</dbReference>
<sequence length="83" mass="9045">MKRGVLQVLGKKLSNCQQAKSTGLIQSGGRSGWLHFANGSFSQIDAAKGSWARTETPDSGHHIAYTKPRTSRTTDHGLYTEVE</sequence>
<evidence type="ECO:0000256" key="1">
    <source>
        <dbReference type="SAM" id="MobiDB-lite"/>
    </source>
</evidence>
<evidence type="ECO:0000313" key="3">
    <source>
        <dbReference type="Proteomes" id="UP000008711"/>
    </source>
</evidence>
<dbReference type="AlphaFoldDB" id="B3NYZ2"/>
<dbReference type="HOGENOM" id="CLU_2544945_0_0_1"/>